<dbReference type="InterPro" id="IPR018841">
    <property type="entry name" value="DUF2442"/>
</dbReference>
<evidence type="ECO:0000313" key="2">
    <source>
        <dbReference type="Proteomes" id="UP000532194"/>
    </source>
</evidence>
<gene>
    <name evidence="1" type="ORF">G1C95_0638</name>
</gene>
<evidence type="ECO:0000313" key="1">
    <source>
        <dbReference type="EMBL" id="NMM93453.1"/>
    </source>
</evidence>
<name>A0A7Y0HSC6_9BIFI</name>
<sequence>MAGVLVKVTECEPLPDYRLRVKCSDGAVGVFDMSGYLNRGVFRALRSPGVFNSVRLVFGVPTWPGDIDIAAERVRSDMMPL</sequence>
<dbReference type="Gene3D" id="3.30.2020.10">
    <property type="entry name" value="NE0471-like N-terminal domain"/>
    <property type="match status" value="1"/>
</dbReference>
<dbReference type="EMBL" id="JAAIII010000001">
    <property type="protein sequence ID" value="NMM93453.1"/>
    <property type="molecule type" value="Genomic_DNA"/>
</dbReference>
<dbReference type="InterPro" id="IPR036782">
    <property type="entry name" value="NE0471-like_N"/>
</dbReference>
<accession>A0A7Y0HSC6</accession>
<dbReference type="SUPFAM" id="SSF143880">
    <property type="entry name" value="NE0471 N-terminal domain-like"/>
    <property type="match status" value="1"/>
</dbReference>
<dbReference type="RefSeq" id="WP_169171458.1">
    <property type="nucleotide sequence ID" value="NZ_JAAIII010000001.1"/>
</dbReference>
<comment type="caution">
    <text evidence="1">The sequence shown here is derived from an EMBL/GenBank/DDBJ whole genome shotgun (WGS) entry which is preliminary data.</text>
</comment>
<evidence type="ECO:0008006" key="3">
    <source>
        <dbReference type="Google" id="ProtNLM"/>
    </source>
</evidence>
<keyword evidence="2" id="KW-1185">Reference proteome</keyword>
<dbReference type="Proteomes" id="UP000532194">
    <property type="component" value="Unassembled WGS sequence"/>
</dbReference>
<organism evidence="1 2">
    <name type="scientific">Bifidobacterium oedipodis</name>
    <dbReference type="NCBI Taxonomy" id="2675322"/>
    <lineage>
        <taxon>Bacteria</taxon>
        <taxon>Bacillati</taxon>
        <taxon>Actinomycetota</taxon>
        <taxon>Actinomycetes</taxon>
        <taxon>Bifidobacteriales</taxon>
        <taxon>Bifidobacteriaceae</taxon>
        <taxon>Bifidobacterium</taxon>
    </lineage>
</organism>
<dbReference type="AlphaFoldDB" id="A0A7Y0HSC6"/>
<dbReference type="Pfam" id="PF10387">
    <property type="entry name" value="DUF2442"/>
    <property type="match status" value="1"/>
</dbReference>
<protein>
    <recommendedName>
        <fullName evidence="3">DUF2442 domain-containing protein</fullName>
    </recommendedName>
</protein>
<proteinExistence type="predicted"/>
<reference evidence="1 2" key="1">
    <citation type="submission" date="2020-02" db="EMBL/GenBank/DDBJ databases">
        <title>Characterization of phylogenetic diversity of novel bifidobacterial species isolated in Czech ZOOs.</title>
        <authorList>
            <person name="Lugli G.A."/>
            <person name="Vera N.B."/>
            <person name="Ventura M."/>
        </authorList>
    </citation>
    <scope>NUCLEOTIDE SEQUENCE [LARGE SCALE GENOMIC DNA]</scope>
    <source>
        <strain evidence="1 2">DSM 109957</strain>
    </source>
</reference>